<sequence>MNMASLFNAIKSFRLGFTEERPYPWRWTTPVVLTLIHHLVPLSAYNIVQEVTYQPNDTLPPIFLNSLVPSILRNSPDSFAPQLLNQANIVIFVLNNPLSDSCDVANITVELRVTQSELKVRYAQVQVSGIVACYMPSLFYLTWSGFPSNGGVFLPDGEILLLNGEISLRSVPAAMSDDFDILCEPRTRNGPGIQPNTPVHISFTVHPCCDCDAVLAGNPLENGSSLRESPCSSNPPQFVVADAPGRPPIQFTDALGQSAFRNISPSLLSTVYENLIQAFYHLVRLDLGAILDNQIYNSPEMFNSTIIDFGLHTGYAAYDSRIWISDATLMAQWQRDVEFFQNSTRVPPLEYLRSVPRLKPLGSAVTSVFVSTFAMLSVMWTVFSLVAGALARKYSGKLVCLVPVSPTLIVSFGGTNDTLGKKHMLEQSRTWEKSLESGTEELDGSEVILGDQTELDSVERLRHRIDRNEAHMRNDFEAMRAALGRLAVVLKKRGLVKDEDWVQEDDTTVE</sequence>
<gene>
    <name evidence="2" type="ORF">MSAN_02304800</name>
</gene>
<protein>
    <submittedName>
        <fullName evidence="2">Uncharacterized protein</fullName>
    </submittedName>
</protein>
<evidence type="ECO:0000313" key="3">
    <source>
        <dbReference type="Proteomes" id="UP000623467"/>
    </source>
</evidence>
<reference evidence="2" key="1">
    <citation type="submission" date="2020-05" db="EMBL/GenBank/DDBJ databases">
        <title>Mycena genomes resolve the evolution of fungal bioluminescence.</title>
        <authorList>
            <person name="Tsai I.J."/>
        </authorList>
    </citation>
    <scope>NUCLEOTIDE SEQUENCE</scope>
    <source>
        <strain evidence="2">160909Yilan</strain>
    </source>
</reference>
<dbReference type="EMBL" id="JACAZH010000037">
    <property type="protein sequence ID" value="KAF7336501.1"/>
    <property type="molecule type" value="Genomic_DNA"/>
</dbReference>
<organism evidence="2 3">
    <name type="scientific">Mycena sanguinolenta</name>
    <dbReference type="NCBI Taxonomy" id="230812"/>
    <lineage>
        <taxon>Eukaryota</taxon>
        <taxon>Fungi</taxon>
        <taxon>Dikarya</taxon>
        <taxon>Basidiomycota</taxon>
        <taxon>Agaricomycotina</taxon>
        <taxon>Agaricomycetes</taxon>
        <taxon>Agaricomycetidae</taxon>
        <taxon>Agaricales</taxon>
        <taxon>Marasmiineae</taxon>
        <taxon>Mycenaceae</taxon>
        <taxon>Mycena</taxon>
    </lineage>
</organism>
<keyword evidence="1" id="KW-0812">Transmembrane</keyword>
<evidence type="ECO:0000313" key="2">
    <source>
        <dbReference type="EMBL" id="KAF7336501.1"/>
    </source>
</evidence>
<keyword evidence="1" id="KW-1133">Transmembrane helix</keyword>
<accession>A0A8H6X9E4</accession>
<dbReference type="OrthoDB" id="3001227at2759"/>
<keyword evidence="1" id="KW-0472">Membrane</keyword>
<feature type="transmembrane region" description="Helical" evidence="1">
    <location>
        <begin position="368"/>
        <end position="391"/>
    </location>
</feature>
<dbReference type="AlphaFoldDB" id="A0A8H6X9E4"/>
<name>A0A8H6X9E4_9AGAR</name>
<dbReference type="Proteomes" id="UP000623467">
    <property type="component" value="Unassembled WGS sequence"/>
</dbReference>
<keyword evidence="3" id="KW-1185">Reference proteome</keyword>
<proteinExistence type="predicted"/>
<comment type="caution">
    <text evidence="2">The sequence shown here is derived from an EMBL/GenBank/DDBJ whole genome shotgun (WGS) entry which is preliminary data.</text>
</comment>
<evidence type="ECO:0000256" key="1">
    <source>
        <dbReference type="SAM" id="Phobius"/>
    </source>
</evidence>